<feature type="region of interest" description="Disordered" evidence="1">
    <location>
        <begin position="248"/>
        <end position="268"/>
    </location>
</feature>
<comment type="caution">
    <text evidence="2">The sequence shown here is derived from an EMBL/GenBank/DDBJ whole genome shotgun (WGS) entry which is preliminary data.</text>
</comment>
<reference evidence="2 3" key="2">
    <citation type="submission" date="2014-10" db="EMBL/GenBank/DDBJ databases">
        <title>Paracoccus sanguinis sp. nov., isolated from clinical specimens of New York State patients.</title>
        <authorList>
            <person name="Mingle L.A."/>
            <person name="Cole J.A."/>
            <person name="Lapierre P."/>
            <person name="Musser K.A."/>
        </authorList>
    </citation>
    <scope>NUCLEOTIDE SEQUENCE [LARGE SCALE GENOMIC DNA]</scope>
    <source>
        <strain evidence="2 3">HAMBI 3106</strain>
    </source>
</reference>
<name>A0A099F2G9_9RHOB</name>
<evidence type="ECO:0000313" key="2">
    <source>
        <dbReference type="EMBL" id="KGJ04880.1"/>
    </source>
</evidence>
<protein>
    <recommendedName>
        <fullName evidence="4">Glycosyl transferase</fullName>
    </recommendedName>
</protein>
<evidence type="ECO:0000313" key="3">
    <source>
        <dbReference type="Proteomes" id="UP000029917"/>
    </source>
</evidence>
<organism evidence="2 3">
    <name type="scientific">Paracoccus sphaerophysae</name>
    <dbReference type="NCBI Taxonomy" id="690417"/>
    <lineage>
        <taxon>Bacteria</taxon>
        <taxon>Pseudomonadati</taxon>
        <taxon>Pseudomonadota</taxon>
        <taxon>Alphaproteobacteria</taxon>
        <taxon>Rhodobacterales</taxon>
        <taxon>Paracoccaceae</taxon>
        <taxon>Paracoccus</taxon>
    </lineage>
</organism>
<sequence>MTTRPAGAPQGKIVAQMVTTPETEPRLRATIASILPQVDRMVIVFNRYDEVPADILANPAIEAITTDADTADAGRFFLPPGADDIVFLIDERIGYPADYVSRSIEQATEIGWDGAVFGYKGLIHRSGEDGQPRGWRQLPYADQLNRPRGVEMLGTGTVVARGDAIPPIGFMLNYPQDPDVGFALASLRAGRRAWALARADGWLRADDDPDAPGNAPPPEDERPEPPLPVVGGIHEIIGAELDHVDVPHHRYVKAKGGRARPARNDKGA</sequence>
<dbReference type="STRING" id="690417.IC63_11710"/>
<evidence type="ECO:0008006" key="4">
    <source>
        <dbReference type="Google" id="ProtNLM"/>
    </source>
</evidence>
<proteinExistence type="predicted"/>
<dbReference type="Proteomes" id="UP000029917">
    <property type="component" value="Unassembled WGS sequence"/>
</dbReference>
<gene>
    <name evidence="2" type="ORF">IC63_11710</name>
</gene>
<feature type="region of interest" description="Disordered" evidence="1">
    <location>
        <begin position="203"/>
        <end position="232"/>
    </location>
</feature>
<keyword evidence="3" id="KW-1185">Reference proteome</keyword>
<evidence type="ECO:0000256" key="1">
    <source>
        <dbReference type="SAM" id="MobiDB-lite"/>
    </source>
</evidence>
<dbReference type="RefSeq" id="WP_156965452.1">
    <property type="nucleotide sequence ID" value="NZ_JRKS01000039.1"/>
</dbReference>
<dbReference type="AlphaFoldDB" id="A0A099F2G9"/>
<accession>A0A099F2G9</accession>
<dbReference type="OrthoDB" id="9802649at2"/>
<reference evidence="2 3" key="1">
    <citation type="submission" date="2014-09" db="EMBL/GenBank/DDBJ databases">
        <authorList>
            <person name="McGinnis J.M."/>
            <person name="Wolfgang W.J."/>
        </authorList>
    </citation>
    <scope>NUCLEOTIDE SEQUENCE [LARGE SCALE GENOMIC DNA]</scope>
    <source>
        <strain evidence="2 3">HAMBI 3106</strain>
    </source>
</reference>
<dbReference type="EMBL" id="JRKS01000039">
    <property type="protein sequence ID" value="KGJ04880.1"/>
    <property type="molecule type" value="Genomic_DNA"/>
</dbReference>
<feature type="compositionally biased region" description="Basic residues" evidence="1">
    <location>
        <begin position="249"/>
        <end position="261"/>
    </location>
</feature>